<evidence type="ECO:0000313" key="8">
    <source>
        <dbReference type="EMBL" id="BAX03570.1"/>
    </source>
</evidence>
<organism evidence="9 10">
    <name type="scientific">Debaryomyces fabryi</name>
    <dbReference type="NCBI Taxonomy" id="58627"/>
    <lineage>
        <taxon>Eukaryota</taxon>
        <taxon>Fungi</taxon>
        <taxon>Dikarya</taxon>
        <taxon>Ascomycota</taxon>
        <taxon>Saccharomycotina</taxon>
        <taxon>Pichiomycetes</taxon>
        <taxon>Debaryomycetaceae</taxon>
        <taxon>Debaryomyces</taxon>
    </lineage>
</organism>
<sequence>MPSKSGPVFVDGKLQILEMNEETITENTVAINSQHDDKRLTFIMDRLVHHLHDFARETRLTTDEWDAGIQFLTEVGKMCSDIRQEFVLLSDTLGLSVLVDSLSHPKPKEATIGTLLGPFHTHDAVFHEDGTSICSEGKGEPMLIEGLLTDTKGNPIPNATIDLWECDENGFYDTQYSDRDGADMRGIIRTGEDGSFHIKCTKPVPYPIPHDGPVGRMLKKINRHPYRPAHIHFIIEKEGYDKLITALYLKGDYETSDAVFGVKSELLFSLDKLGKEKAVKYNMKEDDWYLNWHFRIITEEESRKLVLTKNTDALKALGKGNFTINENGLPIAAPLD</sequence>
<reference evidence="9 10" key="2">
    <citation type="submission" date="2015-11" db="EMBL/GenBank/DDBJ databases">
        <title>The genome of Debaryomyces fabryi.</title>
        <authorList>
            <person name="Tafer H."/>
            <person name="Lopandic K."/>
        </authorList>
    </citation>
    <scope>NUCLEOTIDE SEQUENCE [LARGE SCALE GENOMIC DNA]</scope>
    <source>
        <strain evidence="9 10">CBS 789</strain>
    </source>
</reference>
<dbReference type="EMBL" id="LMYN01000040">
    <property type="protein sequence ID" value="KSA01887.1"/>
    <property type="molecule type" value="Genomic_DNA"/>
</dbReference>
<evidence type="ECO:0000256" key="5">
    <source>
        <dbReference type="ARBA" id="ARBA00023002"/>
    </source>
</evidence>
<dbReference type="Gene3D" id="2.60.130.10">
    <property type="entry name" value="Aromatic compound dioxygenase"/>
    <property type="match status" value="1"/>
</dbReference>
<dbReference type="GO" id="GO:0008199">
    <property type="term" value="F:ferric iron binding"/>
    <property type="evidence" value="ECO:0007669"/>
    <property type="project" value="InterPro"/>
</dbReference>
<dbReference type="Pfam" id="PF04444">
    <property type="entry name" value="Dioxygenase_N"/>
    <property type="match status" value="1"/>
</dbReference>
<dbReference type="InterPro" id="IPR050770">
    <property type="entry name" value="Intradiol_RC_Dioxygenase"/>
</dbReference>
<evidence type="ECO:0000313" key="9">
    <source>
        <dbReference type="EMBL" id="KSA01887.1"/>
    </source>
</evidence>
<evidence type="ECO:0000313" key="10">
    <source>
        <dbReference type="Proteomes" id="UP000054251"/>
    </source>
</evidence>
<keyword evidence="3" id="KW-0479">Metal-binding</keyword>
<dbReference type="CDD" id="cd03461">
    <property type="entry name" value="1_2-HQD"/>
    <property type="match status" value="1"/>
</dbReference>
<comment type="cofactor">
    <cofactor evidence="1">
        <name>Fe(3+)</name>
        <dbReference type="ChEBI" id="CHEBI:29034"/>
    </cofactor>
</comment>
<dbReference type="GO" id="GO:0018576">
    <property type="term" value="F:catechol 1,2-dioxygenase activity"/>
    <property type="evidence" value="ECO:0007669"/>
    <property type="project" value="InterPro"/>
</dbReference>
<dbReference type="OrthoDB" id="5238185at2759"/>
<evidence type="ECO:0000256" key="3">
    <source>
        <dbReference type="ARBA" id="ARBA00022723"/>
    </source>
</evidence>
<dbReference type="AlphaFoldDB" id="A0A0V1Q137"/>
<dbReference type="SUPFAM" id="SSF49482">
    <property type="entry name" value="Aromatic compound dioxygenase"/>
    <property type="match status" value="1"/>
</dbReference>
<protein>
    <recommendedName>
        <fullName evidence="7">Intradiol ring-cleavage dioxygenases domain-containing protein</fullName>
    </recommendedName>
</protein>
<proteinExistence type="inferred from homology"/>
<dbReference type="InterPro" id="IPR000627">
    <property type="entry name" value="Intradiol_dOase_C"/>
</dbReference>
<dbReference type="PROSITE" id="PS00083">
    <property type="entry name" value="INTRADIOL_DIOXYGENAS"/>
    <property type="match status" value="1"/>
</dbReference>
<evidence type="ECO:0000256" key="2">
    <source>
        <dbReference type="ARBA" id="ARBA00007825"/>
    </source>
</evidence>
<dbReference type="GO" id="GO:0009712">
    <property type="term" value="P:catechol-containing compound metabolic process"/>
    <property type="evidence" value="ECO:0007669"/>
    <property type="project" value="InterPro"/>
</dbReference>
<gene>
    <name evidence="9" type="ORF">AC631_02343</name>
</gene>
<dbReference type="PANTHER" id="PTHR33711:SF7">
    <property type="entry name" value="INTRADIOL RING-CLEAVAGE DIOXYGENASES DOMAIN-CONTAINING PROTEIN-RELATED"/>
    <property type="match status" value="1"/>
</dbReference>
<dbReference type="EMBL" id="AB706285">
    <property type="protein sequence ID" value="BAX03570.1"/>
    <property type="molecule type" value="Genomic_DNA"/>
</dbReference>
<dbReference type="InterPro" id="IPR007535">
    <property type="entry name" value="Catechol_dOase_N"/>
</dbReference>
<dbReference type="Pfam" id="PF00775">
    <property type="entry name" value="Dioxygenase_C"/>
    <property type="match status" value="1"/>
</dbReference>
<dbReference type="RefSeq" id="XP_015467989.1">
    <property type="nucleotide sequence ID" value="XM_015611173.1"/>
</dbReference>
<dbReference type="Proteomes" id="UP000054251">
    <property type="component" value="Unassembled WGS sequence"/>
</dbReference>
<dbReference type="InterPro" id="IPR039390">
    <property type="entry name" value="1_2-HQD/HQD"/>
</dbReference>
<accession>A0A0V1Q137</accession>
<reference evidence="8" key="1">
    <citation type="submission" date="2012-03" db="EMBL/GenBank/DDBJ databases">
        <title>An isolated Debaryomyces hansenii KY-307 from mud collected on the deep-sea floor of Sagami Bay in Japan able to degrade high amounts of phenol at low temperature.</title>
        <authorList>
            <person name="Nakano T."/>
            <person name="Shibata K."/>
            <person name="Asagara T."/>
            <person name="Suzuki J."/>
            <person name="Nagahama T."/>
            <person name="Nogi Y."/>
            <person name="Hamamoto M."/>
        </authorList>
    </citation>
    <scope>NUCLEOTIDE SEQUENCE</scope>
    <source>
        <strain evidence="8">NBRC 0015</strain>
    </source>
</reference>
<evidence type="ECO:0000256" key="1">
    <source>
        <dbReference type="ARBA" id="ARBA00001965"/>
    </source>
</evidence>
<evidence type="ECO:0000256" key="6">
    <source>
        <dbReference type="ARBA" id="ARBA00023004"/>
    </source>
</evidence>
<evidence type="ECO:0000256" key="4">
    <source>
        <dbReference type="ARBA" id="ARBA00022964"/>
    </source>
</evidence>
<evidence type="ECO:0000259" key="7">
    <source>
        <dbReference type="PROSITE" id="PS00083"/>
    </source>
</evidence>
<dbReference type="GeneID" id="26839352"/>
<comment type="similarity">
    <text evidence="2">Belongs to the intradiol ring-cleavage dioxygenase family.</text>
</comment>
<keyword evidence="6" id="KW-0408">Iron</keyword>
<name>A0A0V1Q137_9ASCO</name>
<keyword evidence="10" id="KW-1185">Reference proteome</keyword>
<dbReference type="InterPro" id="IPR015889">
    <property type="entry name" value="Intradiol_dOase_core"/>
</dbReference>
<keyword evidence="5" id="KW-0560">Oxidoreductase</keyword>
<keyword evidence="4" id="KW-0223">Dioxygenase</keyword>
<dbReference type="PANTHER" id="PTHR33711">
    <property type="entry name" value="DIOXYGENASE, PUTATIVE (AFU_ORTHOLOGUE AFUA_2G02910)-RELATED"/>
    <property type="match status" value="1"/>
</dbReference>
<feature type="domain" description="Intradiol ring-cleavage dioxygenases" evidence="7">
    <location>
        <begin position="144"/>
        <end position="172"/>
    </location>
</feature>